<comment type="subcellular location">
    <subcellularLocation>
        <location evidence="1">Membrane</location>
    </subcellularLocation>
</comment>
<dbReference type="Gene3D" id="3.40.50.300">
    <property type="entry name" value="P-loop containing nucleotide triphosphate hydrolases"/>
    <property type="match status" value="1"/>
</dbReference>
<feature type="region of interest" description="Disordered" evidence="7">
    <location>
        <begin position="1"/>
        <end position="103"/>
    </location>
</feature>
<dbReference type="PANTHER" id="PTHR10465">
    <property type="entry name" value="TRANSMEMBRANE GTPASE FZO1"/>
    <property type="match status" value="1"/>
</dbReference>
<feature type="coiled-coil region" evidence="6">
    <location>
        <begin position="434"/>
        <end position="468"/>
    </location>
</feature>
<evidence type="ECO:0000313" key="9">
    <source>
        <dbReference type="EMBL" id="OPC83070.1"/>
    </source>
</evidence>
<dbReference type="Pfam" id="PF00350">
    <property type="entry name" value="Dynamin_N"/>
    <property type="match status" value="1"/>
</dbReference>
<evidence type="ECO:0000256" key="4">
    <source>
        <dbReference type="ARBA" id="ARBA00023134"/>
    </source>
</evidence>
<keyword evidence="10" id="KW-1185">Reference proteome</keyword>
<organism evidence="9 10">
    <name type="scientific">Embleya scabrispora</name>
    <dbReference type="NCBI Taxonomy" id="159449"/>
    <lineage>
        <taxon>Bacteria</taxon>
        <taxon>Bacillati</taxon>
        <taxon>Actinomycetota</taxon>
        <taxon>Actinomycetes</taxon>
        <taxon>Kitasatosporales</taxon>
        <taxon>Streptomycetaceae</taxon>
        <taxon>Embleya</taxon>
    </lineage>
</organism>
<keyword evidence="4" id="KW-0342">GTP-binding</keyword>
<dbReference type="GO" id="GO:0016020">
    <property type="term" value="C:membrane"/>
    <property type="evidence" value="ECO:0007669"/>
    <property type="project" value="UniProtKB-SubCell"/>
</dbReference>
<feature type="compositionally biased region" description="Basic and acidic residues" evidence="7">
    <location>
        <begin position="31"/>
        <end position="48"/>
    </location>
</feature>
<keyword evidence="2" id="KW-0547">Nucleotide-binding</keyword>
<dbReference type="GO" id="GO:0008053">
    <property type="term" value="P:mitochondrial fusion"/>
    <property type="evidence" value="ECO:0007669"/>
    <property type="project" value="TreeGrafter"/>
</dbReference>
<feature type="region of interest" description="Disordered" evidence="7">
    <location>
        <begin position="753"/>
        <end position="779"/>
    </location>
</feature>
<dbReference type="InterPro" id="IPR045063">
    <property type="entry name" value="Dynamin_N"/>
</dbReference>
<accession>A0A1T3P2F0</accession>
<protein>
    <recommendedName>
        <fullName evidence="8">Dynamin N-terminal domain-containing protein</fullName>
    </recommendedName>
</protein>
<dbReference type="Proteomes" id="UP000190037">
    <property type="component" value="Unassembled WGS sequence"/>
</dbReference>
<dbReference type="GO" id="GO:0005525">
    <property type="term" value="F:GTP binding"/>
    <property type="evidence" value="ECO:0007669"/>
    <property type="project" value="UniProtKB-KW"/>
</dbReference>
<dbReference type="AlphaFoldDB" id="A0A1T3P2F0"/>
<dbReference type="InterPro" id="IPR027417">
    <property type="entry name" value="P-loop_NTPase"/>
</dbReference>
<evidence type="ECO:0000313" key="10">
    <source>
        <dbReference type="Proteomes" id="UP000190037"/>
    </source>
</evidence>
<name>A0A1T3P2F0_9ACTN</name>
<proteinExistence type="predicted"/>
<sequence length="779" mass="85143">MPSPDRIGIDSPDKSRHPRNQYAPFSCLSDRSGRGPRQRESAARDRLDVLIASSGRASHKGHRGADDRAERTVHRPRRDSRPRDRIARTSGRAPSRGGAVVDSHGIAGDRARRREVVEALTETSDHLDFALAMVRRIVGDQERLGELTARIREIETRLRDDRYYLAVIGEFSAGKSTFVNALLADDLLPTSALPTTGAATRITHGEELSVEVRFTGHGIRYVYPSGRYTGADSPLGRMLAHLAPDTPIPEDTAGILRLLTADGAIAPQVQSLEVRHPAPALRDGLVIIDTPGTNARAGHTEITRAVMRDVADVAAVLTASTSPSPVSLTEFLTDALDPGQLRRCIILVTKMDHIDEDERDDLLAHVRQRFARMLGVPDPVLEPVAAEPVVRLATGRPLRGPEQEHWAQEFPRTVARLRDLMRRQRIVAVSDHLLRLLEDLLDELRREVTLAEQRLDAEEAELAEARIADMAAFVRAQHGETARLLGAGAQRAQQAVGGMAPQWWGYTRDEIDRALNRANTPDELRAVLAEQAPELIRRGLPRIGDIVQQAVTGALSTAAETARSAVDTAFAAAYARLGAVARPAGSDAVTVLTGHQLADAAMRAYESSVTGVTQQIRAVRLDPTAPKTPGARIGGALDQWFGGTRNGSPGTPPGRIGFGGFIAKVADSLSSTDMTALRNHARAEMHQTLRTVADGLSGQIDEAVRTATTHYSQDVSEHVDRYRATYEATVAELVAEHQRREDILAARRNLLQDADRQTERRRATVNSQRERLTHRGDFG</sequence>
<feature type="domain" description="Dynamin N-terminal" evidence="8">
    <location>
        <begin position="165"/>
        <end position="350"/>
    </location>
</feature>
<comment type="caution">
    <text evidence="9">The sequence shown here is derived from an EMBL/GenBank/DDBJ whole genome shotgun (WGS) entry which is preliminary data.</text>
</comment>
<dbReference type="PANTHER" id="PTHR10465:SF0">
    <property type="entry name" value="SARCALUMENIN"/>
    <property type="match status" value="1"/>
</dbReference>
<evidence type="ECO:0000256" key="7">
    <source>
        <dbReference type="SAM" id="MobiDB-lite"/>
    </source>
</evidence>
<keyword evidence="5" id="KW-0472">Membrane</keyword>
<evidence type="ECO:0000259" key="8">
    <source>
        <dbReference type="Pfam" id="PF00350"/>
    </source>
</evidence>
<evidence type="ECO:0000256" key="6">
    <source>
        <dbReference type="SAM" id="Coils"/>
    </source>
</evidence>
<reference evidence="9 10" key="1">
    <citation type="submission" date="2017-03" db="EMBL/GenBank/DDBJ databases">
        <title>Draft genome sequence of Streptomyces scabrisporus NF3, endophyte isolated from Amphipterygium adstringens.</title>
        <authorList>
            <person name="Vazquez M."/>
            <person name="Ceapa C.D."/>
            <person name="Rodriguez Luna D."/>
            <person name="Sanchez Esquivel S."/>
        </authorList>
    </citation>
    <scope>NUCLEOTIDE SEQUENCE [LARGE SCALE GENOMIC DNA]</scope>
    <source>
        <strain evidence="9 10">NF3</strain>
    </source>
</reference>
<evidence type="ECO:0000256" key="3">
    <source>
        <dbReference type="ARBA" id="ARBA00022801"/>
    </source>
</evidence>
<keyword evidence="3" id="KW-0378">Hydrolase</keyword>
<dbReference type="SUPFAM" id="SSF52540">
    <property type="entry name" value="P-loop containing nucleoside triphosphate hydrolases"/>
    <property type="match status" value="1"/>
</dbReference>
<evidence type="ECO:0000256" key="1">
    <source>
        <dbReference type="ARBA" id="ARBA00004370"/>
    </source>
</evidence>
<evidence type="ECO:0000256" key="2">
    <source>
        <dbReference type="ARBA" id="ARBA00022741"/>
    </source>
</evidence>
<keyword evidence="6" id="KW-0175">Coiled coil</keyword>
<feature type="compositionally biased region" description="Basic and acidic residues" evidence="7">
    <location>
        <begin position="63"/>
        <end position="87"/>
    </location>
</feature>
<evidence type="ECO:0000256" key="5">
    <source>
        <dbReference type="ARBA" id="ARBA00023136"/>
    </source>
</evidence>
<dbReference type="STRING" id="159449.B4N89_20910"/>
<gene>
    <name evidence="9" type="ORF">B4N89_20910</name>
</gene>
<dbReference type="GO" id="GO:0003924">
    <property type="term" value="F:GTPase activity"/>
    <property type="evidence" value="ECO:0007669"/>
    <property type="project" value="InterPro"/>
</dbReference>
<dbReference type="InterPro" id="IPR027094">
    <property type="entry name" value="Mitofusin_fam"/>
</dbReference>
<dbReference type="EMBL" id="MWQN01000001">
    <property type="protein sequence ID" value="OPC83070.1"/>
    <property type="molecule type" value="Genomic_DNA"/>
</dbReference>